<reference evidence="1 2" key="1">
    <citation type="journal article" date="2020" name="Biotechnol. Biofuels">
        <title>New insights from the biogas microbiome by comprehensive genome-resolved metagenomics of nearly 1600 species originating from multiple anaerobic digesters.</title>
        <authorList>
            <person name="Campanaro S."/>
            <person name="Treu L."/>
            <person name="Rodriguez-R L.M."/>
            <person name="Kovalovszki A."/>
            <person name="Ziels R.M."/>
            <person name="Maus I."/>
            <person name="Zhu X."/>
            <person name="Kougias P.G."/>
            <person name="Basile A."/>
            <person name="Luo G."/>
            <person name="Schluter A."/>
            <person name="Konstantinidis K.T."/>
            <person name="Angelidaki I."/>
        </authorList>
    </citation>
    <scope>NUCLEOTIDE SEQUENCE [LARGE SCALE GENOMIC DNA]</scope>
    <source>
        <strain evidence="1">AS27yjCOA_65</strain>
    </source>
</reference>
<sequence length="154" mass="17310">MDSSFLWCNGPSASWCWSSALESYSIHPSSADAEAWSSVNSMPVVFYHFHKFLHLIPETHIPLTFELYKLTFEVVRLLTIPYLSSLLEALTSIRSVSPQFSEGFDPQGAIDVKLSFIAHASVVEALRTANNPYREIILNPQWTLFASDQVIGKT</sequence>
<proteinExistence type="predicted"/>
<dbReference type="AlphaFoldDB" id="A0A7X9IMP7"/>
<protein>
    <submittedName>
        <fullName evidence="1">Uncharacterized protein</fullName>
    </submittedName>
</protein>
<gene>
    <name evidence="1" type="ORF">GYA55_14015</name>
</gene>
<evidence type="ECO:0000313" key="1">
    <source>
        <dbReference type="EMBL" id="NMC64275.1"/>
    </source>
</evidence>
<comment type="caution">
    <text evidence="1">The sequence shown here is derived from an EMBL/GenBank/DDBJ whole genome shotgun (WGS) entry which is preliminary data.</text>
</comment>
<dbReference type="EMBL" id="JAAZON010000635">
    <property type="protein sequence ID" value="NMC64275.1"/>
    <property type="molecule type" value="Genomic_DNA"/>
</dbReference>
<name>A0A7X9IMP7_9DELT</name>
<accession>A0A7X9IMP7</accession>
<dbReference type="Proteomes" id="UP000524246">
    <property type="component" value="Unassembled WGS sequence"/>
</dbReference>
<evidence type="ECO:0000313" key="2">
    <source>
        <dbReference type="Proteomes" id="UP000524246"/>
    </source>
</evidence>
<organism evidence="1 2">
    <name type="scientific">SAR324 cluster bacterium</name>
    <dbReference type="NCBI Taxonomy" id="2024889"/>
    <lineage>
        <taxon>Bacteria</taxon>
        <taxon>Deltaproteobacteria</taxon>
        <taxon>SAR324 cluster</taxon>
    </lineage>
</organism>